<evidence type="ECO:0000256" key="8">
    <source>
        <dbReference type="SAM" id="MobiDB-lite"/>
    </source>
</evidence>
<dbReference type="GO" id="GO:0005886">
    <property type="term" value="C:plasma membrane"/>
    <property type="evidence" value="ECO:0007669"/>
    <property type="project" value="UniProtKB-SubCell"/>
</dbReference>
<evidence type="ECO:0000256" key="6">
    <source>
        <dbReference type="ARBA" id="ARBA00022989"/>
    </source>
</evidence>
<proteinExistence type="predicted"/>
<keyword evidence="6 9" id="KW-1133">Transmembrane helix</keyword>
<reference evidence="10 11" key="1">
    <citation type="submission" date="2017-03" db="EMBL/GenBank/DDBJ databases">
        <title>Genomic insights into Mycobacterium simiae human colonization.</title>
        <authorList>
            <person name="Steffani J.L."/>
            <person name="Brunck M.E."/>
            <person name="Cruz E."/>
            <person name="Montiel R."/>
            <person name="Barona F."/>
        </authorList>
    </citation>
    <scope>NUCLEOTIDE SEQUENCE [LARGE SCALE GENOMIC DNA]</scope>
    <source>
        <strain evidence="10 11">MsiGto</strain>
    </source>
</reference>
<evidence type="ECO:0000256" key="2">
    <source>
        <dbReference type="ARBA" id="ARBA00022475"/>
    </source>
</evidence>
<sequence>MATPALEQSPPDIPDDDPGTGPAATRGRLLDPWLIAVLAIVVSAAWASRPSLWFDEGATISAAASRTLPELWRLLGHIDAVHGLYYLLMHGWFALFPPTEFWSRLPSALAIGAAAAGVVVFTRRFTPGRGTAVCAGVIFAILPRTTWAGMEARSYALSVAAAIWLTVVLVAAVRRNRPRWWVGYTVGLMVSILLSLNLILLVLVYAAMLPMLTRGVARKSPALWWAAATAVALGVMTPFVVFAHGQAFQVNWLFPVSWHYAFDITQRQYFDHSVPVAVLSAVVMVAAIAARLAGAPAPAGDMRRLVVICVAWIVLPTAAVVIYSAVAEPMYFPRYLILTTPAMAVLLAICVVTVARRPVLIAGVVAVFAAAAVPNYLFIQRWPYAKEGWDYSQVADVISAHAAPGDCLLVDNTVPWRPGPIRALLATRPAAFRPLIDIERGGYGPKVGSLWDGHVAVWLTTAKINKCTTLWTITNYDKSFPDHQVGRGLPPGVFGRAPAFRFPAYLGFQIVERWQFHYSQVIKSTR</sequence>
<dbReference type="GO" id="GO:0016763">
    <property type="term" value="F:pentosyltransferase activity"/>
    <property type="evidence" value="ECO:0007669"/>
    <property type="project" value="TreeGrafter"/>
</dbReference>
<evidence type="ECO:0000313" key="10">
    <source>
        <dbReference type="EMBL" id="ORJ57872.1"/>
    </source>
</evidence>
<keyword evidence="4" id="KW-0808">Transferase</keyword>
<feature type="transmembrane region" description="Helical" evidence="9">
    <location>
        <begin position="305"/>
        <end position="323"/>
    </location>
</feature>
<evidence type="ECO:0000256" key="5">
    <source>
        <dbReference type="ARBA" id="ARBA00022692"/>
    </source>
</evidence>
<keyword evidence="11" id="KW-1185">Reference proteome</keyword>
<feature type="transmembrane region" description="Helical" evidence="9">
    <location>
        <begin position="155"/>
        <end position="173"/>
    </location>
</feature>
<evidence type="ECO:0000256" key="1">
    <source>
        <dbReference type="ARBA" id="ARBA00004651"/>
    </source>
</evidence>
<feature type="transmembrane region" description="Helical" evidence="9">
    <location>
        <begin position="360"/>
        <end position="379"/>
    </location>
</feature>
<comment type="caution">
    <text evidence="10">The sequence shown here is derived from an EMBL/GenBank/DDBJ whole genome shotgun (WGS) entry which is preliminary data.</text>
</comment>
<feature type="transmembrane region" description="Helical" evidence="9">
    <location>
        <begin position="101"/>
        <end position="121"/>
    </location>
</feature>
<dbReference type="InterPro" id="IPR050297">
    <property type="entry name" value="LipidA_mod_glycosyltrf_83"/>
</dbReference>
<evidence type="ECO:0000256" key="3">
    <source>
        <dbReference type="ARBA" id="ARBA00022676"/>
    </source>
</evidence>
<dbReference type="RefSeq" id="WP_084952404.1">
    <property type="nucleotide sequence ID" value="NZ_MZZM01000025.1"/>
</dbReference>
<feature type="transmembrane region" description="Helical" evidence="9">
    <location>
        <begin position="33"/>
        <end position="54"/>
    </location>
</feature>
<dbReference type="GO" id="GO:0009103">
    <property type="term" value="P:lipopolysaccharide biosynthetic process"/>
    <property type="evidence" value="ECO:0007669"/>
    <property type="project" value="UniProtKB-ARBA"/>
</dbReference>
<name>A0A1X0XYE0_MYCSI</name>
<comment type="subcellular location">
    <subcellularLocation>
        <location evidence="1">Cell membrane</location>
        <topology evidence="1">Multi-pass membrane protein</topology>
    </subcellularLocation>
</comment>
<protein>
    <submittedName>
        <fullName evidence="10">Uncharacterized protein</fullName>
    </submittedName>
</protein>
<feature type="transmembrane region" description="Helical" evidence="9">
    <location>
        <begin position="74"/>
        <end position="95"/>
    </location>
</feature>
<accession>A0A1X0XYE0</accession>
<dbReference type="PANTHER" id="PTHR33908">
    <property type="entry name" value="MANNOSYLTRANSFERASE YKCB-RELATED"/>
    <property type="match status" value="1"/>
</dbReference>
<dbReference type="GO" id="GO:0010041">
    <property type="term" value="P:response to iron(III) ion"/>
    <property type="evidence" value="ECO:0007669"/>
    <property type="project" value="TreeGrafter"/>
</dbReference>
<keyword evidence="2" id="KW-1003">Cell membrane</keyword>
<keyword evidence="5 9" id="KW-0812">Transmembrane</keyword>
<feature type="transmembrane region" description="Helical" evidence="9">
    <location>
        <begin position="130"/>
        <end position="149"/>
    </location>
</feature>
<dbReference type="PANTHER" id="PTHR33908:SF3">
    <property type="entry name" value="UNDECAPRENYL PHOSPHATE-ALPHA-4-AMINO-4-DEOXY-L-ARABINOSE ARABINOSYL TRANSFERASE"/>
    <property type="match status" value="1"/>
</dbReference>
<feature type="region of interest" description="Disordered" evidence="8">
    <location>
        <begin position="1"/>
        <end position="22"/>
    </location>
</feature>
<dbReference type="Proteomes" id="UP000193040">
    <property type="component" value="Unassembled WGS sequence"/>
</dbReference>
<organism evidence="10 11">
    <name type="scientific">Mycobacterium simiae</name>
    <name type="common">Mycobacterium habana</name>
    <dbReference type="NCBI Taxonomy" id="1784"/>
    <lineage>
        <taxon>Bacteria</taxon>
        <taxon>Bacillati</taxon>
        <taxon>Actinomycetota</taxon>
        <taxon>Actinomycetes</taxon>
        <taxon>Mycobacteriales</taxon>
        <taxon>Mycobacteriaceae</taxon>
        <taxon>Mycobacterium</taxon>
        <taxon>Mycobacterium simiae complex</taxon>
    </lineage>
</organism>
<evidence type="ECO:0000256" key="7">
    <source>
        <dbReference type="ARBA" id="ARBA00023136"/>
    </source>
</evidence>
<keyword evidence="3" id="KW-0328">Glycosyltransferase</keyword>
<dbReference type="EMBL" id="MZZM01000025">
    <property type="protein sequence ID" value="ORJ57872.1"/>
    <property type="molecule type" value="Genomic_DNA"/>
</dbReference>
<feature type="transmembrane region" description="Helical" evidence="9">
    <location>
        <begin position="274"/>
        <end position="293"/>
    </location>
</feature>
<feature type="transmembrane region" description="Helical" evidence="9">
    <location>
        <begin position="335"/>
        <end position="354"/>
    </location>
</feature>
<evidence type="ECO:0000256" key="9">
    <source>
        <dbReference type="SAM" id="Phobius"/>
    </source>
</evidence>
<gene>
    <name evidence="10" type="ORF">B5M45_19955</name>
</gene>
<feature type="transmembrane region" description="Helical" evidence="9">
    <location>
        <begin position="222"/>
        <end position="243"/>
    </location>
</feature>
<dbReference type="STRING" id="1784.VC42_26420"/>
<evidence type="ECO:0000256" key="4">
    <source>
        <dbReference type="ARBA" id="ARBA00022679"/>
    </source>
</evidence>
<dbReference type="AlphaFoldDB" id="A0A1X0XYE0"/>
<feature type="transmembrane region" description="Helical" evidence="9">
    <location>
        <begin position="180"/>
        <end position="207"/>
    </location>
</feature>
<evidence type="ECO:0000313" key="11">
    <source>
        <dbReference type="Proteomes" id="UP000193040"/>
    </source>
</evidence>
<keyword evidence="7 9" id="KW-0472">Membrane</keyword>